<reference evidence="2" key="1">
    <citation type="journal article" date="2015" name="Nature">
        <title>Complex archaea that bridge the gap between prokaryotes and eukaryotes.</title>
        <authorList>
            <person name="Spang A."/>
            <person name="Saw J.H."/>
            <person name="Jorgensen S.L."/>
            <person name="Zaremba-Niedzwiedzka K."/>
            <person name="Martijn J."/>
            <person name="Lind A.E."/>
            <person name="van Eijk R."/>
            <person name="Schleper C."/>
            <person name="Guy L."/>
            <person name="Ettema T.J."/>
        </authorList>
    </citation>
    <scope>NUCLEOTIDE SEQUENCE</scope>
</reference>
<evidence type="ECO:0008006" key="3">
    <source>
        <dbReference type="Google" id="ProtNLM"/>
    </source>
</evidence>
<dbReference type="GO" id="GO:0016787">
    <property type="term" value="F:hydrolase activity"/>
    <property type="evidence" value="ECO:0007669"/>
    <property type="project" value="UniProtKB-KW"/>
</dbReference>
<dbReference type="Gene3D" id="3.30.379.10">
    <property type="entry name" value="Chitobiase/beta-hexosaminidase domain 2-like"/>
    <property type="match status" value="1"/>
</dbReference>
<dbReference type="EMBL" id="LAZR01049262">
    <property type="protein sequence ID" value="KKK90060.1"/>
    <property type="molecule type" value="Genomic_DNA"/>
</dbReference>
<dbReference type="AlphaFoldDB" id="A0A0F8ZVV4"/>
<evidence type="ECO:0000313" key="2">
    <source>
        <dbReference type="EMBL" id="KKK90060.1"/>
    </source>
</evidence>
<gene>
    <name evidence="2" type="ORF">LCGC14_2726870</name>
</gene>
<accession>A0A0F8ZVV4</accession>
<dbReference type="SUPFAM" id="SSF55545">
    <property type="entry name" value="beta-N-acetylhexosaminidase-like domain"/>
    <property type="match status" value="1"/>
</dbReference>
<proteinExistence type="predicted"/>
<feature type="non-terminal residue" evidence="2">
    <location>
        <position position="387"/>
    </location>
</feature>
<keyword evidence="1" id="KW-0378">Hydrolase</keyword>
<sequence>MLLRMVVLICSLGFAVPSACFAEPQATVVCPPEASVQETLAAKEIRRYVYLRTGKLLPIVETSAGDAIVVARKNRQIVGRLDDAQLKATIDALQPQQYVLKTITDGNSRIVLLIDGGDIGTLYGAYRFIEHLGVRFFMHGDAIPDKQITLKLPELDETGKPLFALRGVNPWGSHPFGFDAWNADQYKAHFAQLAKMRMNFLGIHCYHEPKAEPTVWMGLDGDFDEKGRVKSSYPSRYYNTALRGPWGPMLPNKTGGYLHGGSLLFESDDWGPDVMGDYLPTPTTPEACNDVFNRTGEQFREAFSFARLVGVKTCIGTEAPITMPKALKDRLKAQGKDPTDPAVVQEVYEAMFRRIAKTHPLDYYWLWTDEGWTWKDNTDGQLKAVMD</sequence>
<evidence type="ECO:0000256" key="1">
    <source>
        <dbReference type="ARBA" id="ARBA00022801"/>
    </source>
</evidence>
<dbReference type="InterPro" id="IPR029018">
    <property type="entry name" value="Hex-like_dom2"/>
</dbReference>
<protein>
    <recommendedName>
        <fullName evidence="3">Alpha glucuronidase N-terminal domain-containing protein</fullName>
    </recommendedName>
</protein>
<comment type="caution">
    <text evidence="2">The sequence shown here is derived from an EMBL/GenBank/DDBJ whole genome shotgun (WGS) entry which is preliminary data.</text>
</comment>
<organism evidence="2">
    <name type="scientific">marine sediment metagenome</name>
    <dbReference type="NCBI Taxonomy" id="412755"/>
    <lineage>
        <taxon>unclassified sequences</taxon>
        <taxon>metagenomes</taxon>
        <taxon>ecological metagenomes</taxon>
    </lineage>
</organism>
<name>A0A0F8ZVV4_9ZZZZ</name>